<protein>
    <recommendedName>
        <fullName evidence="16">Peptidoglycan D,D-transpeptidase FtsI</fullName>
        <ecNumber evidence="16">3.4.16.4</ecNumber>
    </recommendedName>
    <alternativeName>
        <fullName evidence="16">Penicillin-binding protein 3</fullName>
        <shortName evidence="16">PBP-3</shortName>
    </alternativeName>
</protein>
<evidence type="ECO:0000256" key="16">
    <source>
        <dbReference type="HAMAP-Rule" id="MF_02080"/>
    </source>
</evidence>
<dbReference type="OrthoDB" id="9789078at2"/>
<dbReference type="GO" id="GO:0006508">
    <property type="term" value="P:proteolysis"/>
    <property type="evidence" value="ECO:0007669"/>
    <property type="project" value="UniProtKB-KW"/>
</dbReference>
<dbReference type="EC" id="3.4.16.4" evidence="16"/>
<keyword evidence="15 16" id="KW-0961">Cell wall biogenesis/degradation</keyword>
<dbReference type="FunFam" id="3.40.710.10:FF:000003">
    <property type="entry name" value="Peptidoglycan D,D-transpeptidase FtsI"/>
    <property type="match status" value="1"/>
</dbReference>
<comment type="catalytic activity">
    <reaction evidence="16">
        <text>Preferential cleavage: (Ac)2-L-Lys-D-Ala-|-D-Ala. Also transpeptidation of peptidyl-alanyl moieties that are N-acyl substituents of D-alanine.</text>
        <dbReference type="EC" id="3.4.16.4"/>
    </reaction>
</comment>
<dbReference type="PANTHER" id="PTHR30627:SF1">
    <property type="entry name" value="PEPTIDOGLYCAN D,D-TRANSPEPTIDASE FTSI"/>
    <property type="match status" value="1"/>
</dbReference>
<dbReference type="PANTHER" id="PTHR30627">
    <property type="entry name" value="PEPTIDOGLYCAN D,D-TRANSPEPTIDASE"/>
    <property type="match status" value="1"/>
</dbReference>
<dbReference type="SUPFAM" id="SSF56519">
    <property type="entry name" value="Penicillin binding protein dimerisation domain"/>
    <property type="match status" value="1"/>
</dbReference>
<dbReference type="GO" id="GO:0008955">
    <property type="term" value="F:peptidoglycan glycosyltransferase activity"/>
    <property type="evidence" value="ECO:0007669"/>
    <property type="project" value="InterPro"/>
</dbReference>
<keyword evidence="10 16" id="KW-0573">Peptidoglycan synthesis</keyword>
<comment type="subcellular location">
    <subcellularLocation>
        <location evidence="16">Cell inner membrane</location>
        <topology evidence="16">Single-pass membrane protein</topology>
    </subcellularLocation>
    <subcellularLocation>
        <location evidence="1">Membrane</location>
    </subcellularLocation>
</comment>
<dbReference type="Gene3D" id="3.30.450.330">
    <property type="match status" value="1"/>
</dbReference>
<dbReference type="RefSeq" id="WP_072666274.1">
    <property type="nucleotide sequence ID" value="NZ_LR217725.1"/>
</dbReference>
<dbReference type="KEGG" id="ehd:ERCIPSTX3056_379"/>
<dbReference type="NCBIfam" id="NF011685">
    <property type="entry name" value="PRK15105.1"/>
    <property type="match status" value="1"/>
</dbReference>
<dbReference type="Gene3D" id="3.90.1310.10">
    <property type="entry name" value="Penicillin-binding protein 2a (Domain 2)"/>
    <property type="match status" value="1"/>
</dbReference>
<evidence type="ECO:0000256" key="15">
    <source>
        <dbReference type="ARBA" id="ARBA00023316"/>
    </source>
</evidence>
<keyword evidence="5 16" id="KW-0121">Carboxypeptidase</keyword>
<evidence type="ECO:0000256" key="4">
    <source>
        <dbReference type="ARBA" id="ARBA00022618"/>
    </source>
</evidence>
<reference evidence="19 20" key="1">
    <citation type="submission" date="2019-02" db="EMBL/GenBank/DDBJ databases">
        <authorList>
            <person name="Manzano-Marin A."/>
            <person name="Manzano-Marin A."/>
        </authorList>
    </citation>
    <scope>NUCLEOTIDE SEQUENCE [LARGE SCALE GENOMIC DNA]</scope>
    <source>
        <strain evidence="19 20">ErCipseudotaxifoliae</strain>
    </source>
</reference>
<dbReference type="EMBL" id="LR217725">
    <property type="protein sequence ID" value="VFP86998.1"/>
    <property type="molecule type" value="Genomic_DNA"/>
</dbReference>
<keyword evidence="11 16" id="KW-1133">Transmembrane helix</keyword>
<evidence type="ECO:0000256" key="12">
    <source>
        <dbReference type="ARBA" id="ARBA00023136"/>
    </source>
</evidence>
<dbReference type="Pfam" id="PF00905">
    <property type="entry name" value="Transpeptidase"/>
    <property type="match status" value="1"/>
</dbReference>
<feature type="active site" description="Acyl-ester intermediate" evidence="16">
    <location>
        <position position="309"/>
    </location>
</feature>
<evidence type="ECO:0000313" key="20">
    <source>
        <dbReference type="Proteomes" id="UP000294462"/>
    </source>
</evidence>
<evidence type="ECO:0000256" key="13">
    <source>
        <dbReference type="ARBA" id="ARBA00023210"/>
    </source>
</evidence>
<name>A0A451DK17_9GAMM</name>
<evidence type="ECO:0000256" key="11">
    <source>
        <dbReference type="ARBA" id="ARBA00022989"/>
    </source>
</evidence>
<dbReference type="Pfam" id="PF03717">
    <property type="entry name" value="PBP_dimer"/>
    <property type="match status" value="1"/>
</dbReference>
<evidence type="ECO:0000313" key="19">
    <source>
        <dbReference type="EMBL" id="VFP86998.1"/>
    </source>
</evidence>
<dbReference type="GO" id="GO:0071555">
    <property type="term" value="P:cell wall organization"/>
    <property type="evidence" value="ECO:0007669"/>
    <property type="project" value="UniProtKB-KW"/>
</dbReference>
<dbReference type="HAMAP" id="MF_02080">
    <property type="entry name" value="FtsI_transpept"/>
    <property type="match status" value="1"/>
</dbReference>
<keyword evidence="12 16" id="KW-0472">Membrane</keyword>
<keyword evidence="6 16" id="KW-0645">Protease</keyword>
<accession>A0A451DK17</accession>
<dbReference type="GO" id="GO:0005886">
    <property type="term" value="C:plasma membrane"/>
    <property type="evidence" value="ECO:0007669"/>
    <property type="project" value="UniProtKB-SubCell"/>
</dbReference>
<dbReference type="GO" id="GO:0008658">
    <property type="term" value="F:penicillin binding"/>
    <property type="evidence" value="ECO:0007669"/>
    <property type="project" value="InterPro"/>
</dbReference>
<sequence>MKRVKYIYNQRLKKIGQQSSFSYWRFTLLCSFIFFGTIGLLFRLAWLQLIYPERLVHEGDMRSLRIQVIPTSRGMITDRKGRPLAVSIPVYAILADPKELQRQGGIILDDHWKALANVLSISINKLKERINANPSSRFVYLARQVDPEISEYIQRLKLPGIFLRNESRRYYPSGEVTSHLIGVTNIDGEGIEGIEKSFNKWLTGQPGSRIVRQDRLGQVIEDIPLVDCQESSNLTLSIDVGLQTQVYHELHKAVSFHRAESGTAVLLDIHTGEVLAMVNSPSYNPNNLNGVSQDVMRNRAITDMFEPGSTVKPMVVLSALQSRVASEHSILNTEPLRINGHTVRDVTLYHELTLTGVLQKSSNVGVTRLALSMPSHVLVDTYSSFGLGKTTSLGLIGESRGFCPQKKRWSNIERAAFSFGYGLMVTPLQLARVYATFGSYGIYRPLSIMKVSTPIEGKRIFPDQTVRTVLHMMESVSLPGGCGIKAAVKDYRVAIKTGTVKKVGKNGKFINRYIAYTAGVAPASNPRFALVVVVNDPQSGQYYGGAVSAPVFSSIMTEVLHTMKVQPDAVSNFSVQKLNNLEKMRSE</sequence>
<evidence type="ECO:0000259" key="17">
    <source>
        <dbReference type="Pfam" id="PF00905"/>
    </source>
</evidence>
<evidence type="ECO:0000256" key="6">
    <source>
        <dbReference type="ARBA" id="ARBA00022670"/>
    </source>
</evidence>
<evidence type="ECO:0000256" key="7">
    <source>
        <dbReference type="ARBA" id="ARBA00022692"/>
    </source>
</evidence>
<feature type="transmembrane region" description="Helical" evidence="16">
    <location>
        <begin position="21"/>
        <end position="46"/>
    </location>
</feature>
<keyword evidence="3 16" id="KW-0997">Cell inner membrane</keyword>
<dbReference type="GO" id="GO:0009252">
    <property type="term" value="P:peptidoglycan biosynthetic process"/>
    <property type="evidence" value="ECO:0007669"/>
    <property type="project" value="UniProtKB-UniRule"/>
</dbReference>
<feature type="domain" description="Penicillin-binding protein dimerisation" evidence="18">
    <location>
        <begin position="69"/>
        <end position="222"/>
    </location>
</feature>
<proteinExistence type="inferred from homology"/>
<dbReference type="Proteomes" id="UP000294462">
    <property type="component" value="Chromosome"/>
</dbReference>
<dbReference type="SUPFAM" id="SSF56601">
    <property type="entry name" value="beta-lactamase/transpeptidase-like"/>
    <property type="match status" value="1"/>
</dbReference>
<evidence type="ECO:0000256" key="2">
    <source>
        <dbReference type="ARBA" id="ARBA00022475"/>
    </source>
</evidence>
<dbReference type="UniPathway" id="UPA00219"/>
<keyword evidence="20" id="KW-1185">Reference proteome</keyword>
<evidence type="ECO:0000256" key="9">
    <source>
        <dbReference type="ARBA" id="ARBA00022960"/>
    </source>
</evidence>
<keyword evidence="9 16" id="KW-0133">Cell shape</keyword>
<keyword evidence="2 16" id="KW-1003">Cell membrane</keyword>
<keyword evidence="13 16" id="KW-0717">Septation</keyword>
<organism evidence="19 20">
    <name type="scientific">Candidatus Erwinia haradaeae</name>
    <dbReference type="NCBI Taxonomy" id="1922217"/>
    <lineage>
        <taxon>Bacteria</taxon>
        <taxon>Pseudomonadati</taxon>
        <taxon>Pseudomonadota</taxon>
        <taxon>Gammaproteobacteria</taxon>
        <taxon>Enterobacterales</taxon>
        <taxon>Erwiniaceae</taxon>
        <taxon>Erwinia</taxon>
    </lineage>
</organism>
<dbReference type="GO" id="GO:0000917">
    <property type="term" value="P:division septum assembly"/>
    <property type="evidence" value="ECO:0007669"/>
    <property type="project" value="UniProtKB-KW"/>
</dbReference>
<dbReference type="InterPro" id="IPR005311">
    <property type="entry name" value="PBP_dimer"/>
</dbReference>
<comment type="function">
    <text evidence="16">Catalyzes cross-linking of the peptidoglycan cell wall at the division septum.</text>
</comment>
<evidence type="ECO:0000256" key="8">
    <source>
        <dbReference type="ARBA" id="ARBA00022801"/>
    </source>
</evidence>
<keyword evidence="4 16" id="KW-0132">Cell division</keyword>
<dbReference type="InterPro" id="IPR037532">
    <property type="entry name" value="FtsI_transpept"/>
</dbReference>
<dbReference type="Gene3D" id="1.10.150.770">
    <property type="match status" value="1"/>
</dbReference>
<dbReference type="AlphaFoldDB" id="A0A451DK17"/>
<feature type="domain" description="Penicillin-binding protein transpeptidase" evidence="17">
    <location>
        <begin position="262"/>
        <end position="556"/>
    </location>
</feature>
<dbReference type="GO" id="GO:0009002">
    <property type="term" value="F:serine-type D-Ala-D-Ala carboxypeptidase activity"/>
    <property type="evidence" value="ECO:0007669"/>
    <property type="project" value="UniProtKB-UniRule"/>
</dbReference>
<comment type="similarity">
    <text evidence="16">Belongs to the transpeptidase family. FtsI subfamily.</text>
</comment>
<evidence type="ECO:0000256" key="3">
    <source>
        <dbReference type="ARBA" id="ARBA00022519"/>
    </source>
</evidence>
<dbReference type="InterPro" id="IPR050515">
    <property type="entry name" value="Beta-lactam/transpept"/>
</dbReference>
<keyword evidence="14 16" id="KW-0131">Cell cycle</keyword>
<dbReference type="Gene3D" id="3.40.710.10">
    <property type="entry name" value="DD-peptidase/beta-lactamase superfamily"/>
    <property type="match status" value="1"/>
</dbReference>
<evidence type="ECO:0000256" key="14">
    <source>
        <dbReference type="ARBA" id="ARBA00023306"/>
    </source>
</evidence>
<keyword evidence="7 16" id="KW-0812">Transmembrane</keyword>
<dbReference type="GO" id="GO:0008360">
    <property type="term" value="P:regulation of cell shape"/>
    <property type="evidence" value="ECO:0007669"/>
    <property type="project" value="UniProtKB-KW"/>
</dbReference>
<dbReference type="InterPro" id="IPR001460">
    <property type="entry name" value="PCN-bd_Tpept"/>
</dbReference>
<evidence type="ECO:0000256" key="1">
    <source>
        <dbReference type="ARBA" id="ARBA00004370"/>
    </source>
</evidence>
<keyword evidence="8 16" id="KW-0378">Hydrolase</keyword>
<comment type="pathway">
    <text evidence="16">Cell wall biogenesis; peptidoglycan biosynthesis.</text>
</comment>
<dbReference type="InterPro" id="IPR036138">
    <property type="entry name" value="PBP_dimer_sf"/>
</dbReference>
<dbReference type="InterPro" id="IPR012338">
    <property type="entry name" value="Beta-lactam/transpept-like"/>
</dbReference>
<gene>
    <name evidence="16 19" type="primary">ftsI</name>
    <name evidence="19" type="ORF">ERCIPSTX3056_379</name>
</gene>
<dbReference type="GO" id="GO:0043093">
    <property type="term" value="P:FtsZ-dependent cytokinesis"/>
    <property type="evidence" value="ECO:0007669"/>
    <property type="project" value="UniProtKB-UniRule"/>
</dbReference>
<evidence type="ECO:0000256" key="10">
    <source>
        <dbReference type="ARBA" id="ARBA00022984"/>
    </source>
</evidence>
<evidence type="ECO:0000259" key="18">
    <source>
        <dbReference type="Pfam" id="PF03717"/>
    </source>
</evidence>
<evidence type="ECO:0000256" key="5">
    <source>
        <dbReference type="ARBA" id="ARBA00022645"/>
    </source>
</evidence>